<protein>
    <submittedName>
        <fullName evidence="2">Uncharacterized protein</fullName>
    </submittedName>
</protein>
<dbReference type="AlphaFoldDB" id="A0A1F7RQF8"/>
<dbReference type="Proteomes" id="UP000178797">
    <property type="component" value="Unassembled WGS sequence"/>
</dbReference>
<evidence type="ECO:0000313" key="3">
    <source>
        <dbReference type="Proteomes" id="UP000178797"/>
    </source>
</evidence>
<keyword evidence="1" id="KW-0472">Membrane</keyword>
<sequence length="71" mass="8499">MNRNIYRRNKFLSAEGVEPRRYRHLPTLLILLSLTLLSVLIFFPEIDEAVRFWEPMQEQSLGFSTILIYNK</sequence>
<evidence type="ECO:0000313" key="2">
    <source>
        <dbReference type="EMBL" id="OGL43117.1"/>
    </source>
</evidence>
<keyword evidence="1" id="KW-0812">Transmembrane</keyword>
<keyword evidence="1" id="KW-1133">Transmembrane helix</keyword>
<organism evidence="2 3">
    <name type="scientific">Candidatus Schekmanbacteria bacterium RBG_16_38_10</name>
    <dbReference type="NCBI Taxonomy" id="1817879"/>
    <lineage>
        <taxon>Bacteria</taxon>
        <taxon>Candidatus Schekmaniibacteriota</taxon>
    </lineage>
</organism>
<evidence type="ECO:0000256" key="1">
    <source>
        <dbReference type="SAM" id="Phobius"/>
    </source>
</evidence>
<gene>
    <name evidence="2" type="ORF">A2W05_04940</name>
</gene>
<reference evidence="2 3" key="1">
    <citation type="journal article" date="2016" name="Nat. Commun.">
        <title>Thousands of microbial genomes shed light on interconnected biogeochemical processes in an aquifer system.</title>
        <authorList>
            <person name="Anantharaman K."/>
            <person name="Brown C.T."/>
            <person name="Hug L.A."/>
            <person name="Sharon I."/>
            <person name="Castelle C.J."/>
            <person name="Probst A.J."/>
            <person name="Thomas B.C."/>
            <person name="Singh A."/>
            <person name="Wilkins M.J."/>
            <person name="Karaoz U."/>
            <person name="Brodie E.L."/>
            <person name="Williams K.H."/>
            <person name="Hubbard S.S."/>
            <person name="Banfield J.F."/>
        </authorList>
    </citation>
    <scope>NUCLEOTIDE SEQUENCE [LARGE SCALE GENOMIC DNA]</scope>
</reference>
<accession>A0A1F7RQF8</accession>
<comment type="caution">
    <text evidence="2">The sequence shown here is derived from an EMBL/GenBank/DDBJ whole genome shotgun (WGS) entry which is preliminary data.</text>
</comment>
<dbReference type="EMBL" id="MGDE01000240">
    <property type="protein sequence ID" value="OGL43117.1"/>
    <property type="molecule type" value="Genomic_DNA"/>
</dbReference>
<feature type="transmembrane region" description="Helical" evidence="1">
    <location>
        <begin position="28"/>
        <end position="46"/>
    </location>
</feature>
<name>A0A1F7RQF8_9BACT</name>
<proteinExistence type="predicted"/>